<reference evidence="4 5" key="1">
    <citation type="submission" date="2015-05" db="EMBL/GenBank/DDBJ databases">
        <title>Distinctive expansion of gene families associated with plant cell wall degradation and secondary metabolism in the genomes of grapevine trunk pathogens.</title>
        <authorList>
            <person name="Lawrence D.P."/>
            <person name="Travadon R."/>
            <person name="Rolshausen P.E."/>
            <person name="Baumgartner K."/>
        </authorList>
    </citation>
    <scope>NUCLEOTIDE SEQUENCE [LARGE SCALE GENOMIC DNA]</scope>
    <source>
        <strain evidence="4">UCRPC4</strain>
    </source>
</reference>
<dbReference type="OrthoDB" id="5354458at2759"/>
<feature type="compositionally biased region" description="Polar residues" evidence="1">
    <location>
        <begin position="584"/>
        <end position="624"/>
    </location>
</feature>
<feature type="region of interest" description="Disordered" evidence="1">
    <location>
        <begin position="415"/>
        <end position="434"/>
    </location>
</feature>
<proteinExistence type="predicted"/>
<feature type="compositionally biased region" description="Polar residues" evidence="1">
    <location>
        <begin position="805"/>
        <end position="816"/>
    </location>
</feature>
<evidence type="ECO:0000259" key="2">
    <source>
        <dbReference type="Pfam" id="PF25009"/>
    </source>
</evidence>
<feature type="region of interest" description="Disordered" evidence="1">
    <location>
        <begin position="1"/>
        <end position="37"/>
    </location>
</feature>
<feature type="region of interest" description="Disordered" evidence="1">
    <location>
        <begin position="64"/>
        <end position="93"/>
    </location>
</feature>
<evidence type="ECO:0000259" key="3">
    <source>
        <dbReference type="Pfam" id="PF25289"/>
    </source>
</evidence>
<dbReference type="InterPro" id="IPR057199">
    <property type="entry name" value="DUF7877"/>
</dbReference>
<gene>
    <name evidence="4" type="ORF">UCRPC4_g06308</name>
</gene>
<organism evidence="4 5">
    <name type="scientific">Phaeomoniella chlamydospora</name>
    <name type="common">Phaeoacremonium chlamydosporum</name>
    <dbReference type="NCBI Taxonomy" id="158046"/>
    <lineage>
        <taxon>Eukaryota</taxon>
        <taxon>Fungi</taxon>
        <taxon>Dikarya</taxon>
        <taxon>Ascomycota</taxon>
        <taxon>Pezizomycotina</taxon>
        <taxon>Eurotiomycetes</taxon>
        <taxon>Chaetothyriomycetidae</taxon>
        <taxon>Phaeomoniellales</taxon>
        <taxon>Phaeomoniellaceae</taxon>
        <taxon>Phaeomoniella</taxon>
    </lineage>
</organism>
<feature type="region of interest" description="Disordered" evidence="1">
    <location>
        <begin position="578"/>
        <end position="709"/>
    </location>
</feature>
<feature type="compositionally biased region" description="Polar residues" evidence="1">
    <location>
        <begin position="693"/>
        <end position="704"/>
    </location>
</feature>
<dbReference type="InterPro" id="IPR056687">
    <property type="entry name" value="DUF7785"/>
</dbReference>
<feature type="domain" description="DUF7785" evidence="2">
    <location>
        <begin position="461"/>
        <end position="550"/>
    </location>
</feature>
<feature type="region of interest" description="Disordered" evidence="1">
    <location>
        <begin position="441"/>
        <end position="461"/>
    </location>
</feature>
<feature type="compositionally biased region" description="Polar residues" evidence="1">
    <location>
        <begin position="1"/>
        <end position="11"/>
    </location>
</feature>
<name>A0A0G2GEQ0_PHACM</name>
<protein>
    <submittedName>
        <fullName evidence="4">Uncharacterized protein</fullName>
    </submittedName>
</protein>
<accession>A0A0G2GEQ0</accession>
<dbReference type="AlphaFoldDB" id="A0A0G2GEQ0"/>
<dbReference type="Pfam" id="PF25289">
    <property type="entry name" value="DUF7877"/>
    <property type="match status" value="1"/>
</dbReference>
<feature type="compositionally biased region" description="Low complexity" evidence="1">
    <location>
        <begin position="728"/>
        <end position="757"/>
    </location>
</feature>
<evidence type="ECO:0000256" key="1">
    <source>
        <dbReference type="SAM" id="MobiDB-lite"/>
    </source>
</evidence>
<evidence type="ECO:0000313" key="5">
    <source>
        <dbReference type="Proteomes" id="UP000053317"/>
    </source>
</evidence>
<comment type="caution">
    <text evidence="4">The sequence shown here is derived from an EMBL/GenBank/DDBJ whole genome shotgun (WGS) entry which is preliminary data.</text>
</comment>
<dbReference type="Pfam" id="PF25009">
    <property type="entry name" value="DUF7785"/>
    <property type="match status" value="1"/>
</dbReference>
<dbReference type="Proteomes" id="UP000053317">
    <property type="component" value="Unassembled WGS sequence"/>
</dbReference>
<keyword evidence="5" id="KW-1185">Reference proteome</keyword>
<feature type="domain" description="DUF7877" evidence="3">
    <location>
        <begin position="47"/>
        <end position="147"/>
    </location>
</feature>
<feature type="region of interest" description="Disordered" evidence="1">
    <location>
        <begin position="724"/>
        <end position="816"/>
    </location>
</feature>
<evidence type="ECO:0000313" key="4">
    <source>
        <dbReference type="EMBL" id="KKY15505.1"/>
    </source>
</evidence>
<dbReference type="EMBL" id="LCWF01000185">
    <property type="protein sequence ID" value="KKY15505.1"/>
    <property type="molecule type" value="Genomic_DNA"/>
</dbReference>
<reference evidence="4 5" key="2">
    <citation type="submission" date="2015-05" db="EMBL/GenBank/DDBJ databases">
        <authorList>
            <person name="Morales-Cruz A."/>
            <person name="Amrine K.C."/>
            <person name="Cantu D."/>
        </authorList>
    </citation>
    <scope>NUCLEOTIDE SEQUENCE [LARGE SCALE GENOMIC DNA]</scope>
    <source>
        <strain evidence="4">UCRPC4</strain>
    </source>
</reference>
<sequence length="816" mass="88586">MLHATSTSPEPSSVIGKRKRSASPEKAANSAVAPPDIAIEADSEQLKKDLSILLHIVESHSYKPLLSKPLPPSETLQSDTKRPRLSDGAQGDTISLRIETGSYQSTEAVVNDIQTLLDHQANLSNGHAAQNGDDTQREALKNALSKFTLERSLRSRKIKSEDDTVDTTNLETVPSADSAIYRMALTLFGNTDRGPRQLFSSLQLATETEPQGESGQNYVSSRLLYPKLEEDLLPNGITATKAVPFNAQNASAEKRKDATFGQIFRPHPSLKALEPPKPPKTTPKSSALSWVQPIVNATLLRNPQTDKGHYKSSALPAGQWLRYSGPKTKNELVTFNEQLGREKGAVFNDRGNNSSPDDVQAAKQKSLFLSAYSSFAPAYDDGGSIISQAVKSQVWWRKTGSSQFAAMVQSEEYPNDIPPSFRNEEHVPSTANDDDFSEAVESFNTDGTEPEQADEQKASDDKDLDELLEEISDHLKTLSSYQKLRQSSQSTGKVVNGEQEAFSTPTSMESEVYQMLKTQLSLMISSLPPYAVAKLDGDQLRSLNIGTKIVTPLDDYAGVMDVDEYTYAKQRAAASANAAASRPSVPNQVRTGSYNAVSTPLTGYNQRSFSTNNRPAAAGTSYTNRPAYAGATPSQNYATAGRPMPQTVPRYSAQQPYNNSPSVQPFQRPIPNGYEGTFQSHQQGQNGPGFPQRPSQPGYQQRAQDTAARFGSPQKPFEMLSRNQIPAGGQQPRYFQQQQQSPQPGSQASSNVSVASATPQNSYNQMDRARGSAQIAGQRPPSTTPQPPNGQNVERSATPGGGQQNGVTPSATPLNI</sequence>
<feature type="region of interest" description="Disordered" evidence="1">
    <location>
        <begin position="268"/>
        <end position="287"/>
    </location>
</feature>
<feature type="compositionally biased region" description="Polar residues" evidence="1">
    <location>
        <begin position="652"/>
        <end position="665"/>
    </location>
</feature>